<keyword evidence="11" id="KW-0809">Transit peptide</keyword>
<gene>
    <name evidence="20" type="ORF">Agub_g4383</name>
</gene>
<feature type="compositionally biased region" description="Pro residues" evidence="18">
    <location>
        <begin position="216"/>
        <end position="226"/>
    </location>
</feature>
<dbReference type="PROSITE" id="PS50865">
    <property type="entry name" value="ZF_MYND_2"/>
    <property type="match status" value="1"/>
</dbReference>
<evidence type="ECO:0000256" key="14">
    <source>
        <dbReference type="ARBA" id="ARBA00024015"/>
    </source>
</evidence>
<evidence type="ECO:0000256" key="1">
    <source>
        <dbReference type="ARBA" id="ARBA00004508"/>
    </source>
</evidence>
<keyword evidence="6" id="KW-0812">Transmembrane</keyword>
<evidence type="ECO:0000256" key="3">
    <source>
        <dbReference type="ARBA" id="ARBA00022528"/>
    </source>
</evidence>
<keyword evidence="3" id="KW-0150">Chloroplast</keyword>
<feature type="compositionally biased region" description="Pro residues" evidence="18">
    <location>
        <begin position="237"/>
        <end position="250"/>
    </location>
</feature>
<comment type="similarity">
    <text evidence="2">Belongs to the polyprenol kinase family.</text>
</comment>
<dbReference type="Proteomes" id="UP001054857">
    <property type="component" value="Unassembled WGS sequence"/>
</dbReference>
<evidence type="ECO:0000313" key="20">
    <source>
        <dbReference type="EMBL" id="GFR43316.1"/>
    </source>
</evidence>
<dbReference type="SUPFAM" id="SSF144232">
    <property type="entry name" value="HIT/MYND zinc finger-like"/>
    <property type="match status" value="1"/>
</dbReference>
<evidence type="ECO:0000256" key="4">
    <source>
        <dbReference type="ARBA" id="ARBA00022640"/>
    </source>
</evidence>
<dbReference type="GO" id="GO:0008270">
    <property type="term" value="F:zinc ion binding"/>
    <property type="evidence" value="ECO:0007669"/>
    <property type="project" value="UniProtKB-KW"/>
</dbReference>
<evidence type="ECO:0000256" key="11">
    <source>
        <dbReference type="ARBA" id="ARBA00022946"/>
    </source>
</evidence>
<keyword evidence="21" id="KW-1185">Reference proteome</keyword>
<feature type="non-terminal residue" evidence="20">
    <location>
        <position position="1"/>
    </location>
</feature>
<dbReference type="Pfam" id="PF01753">
    <property type="entry name" value="zf-MYND"/>
    <property type="match status" value="1"/>
</dbReference>
<evidence type="ECO:0000256" key="13">
    <source>
        <dbReference type="ARBA" id="ARBA00023136"/>
    </source>
</evidence>
<keyword evidence="4" id="KW-0934">Plastid</keyword>
<comment type="pathway">
    <text evidence="14">Cofactor biosynthesis; tocopherol biosynthesis.</text>
</comment>
<evidence type="ECO:0000256" key="2">
    <source>
        <dbReference type="ARBA" id="ARBA00010794"/>
    </source>
</evidence>
<keyword evidence="10" id="KW-0862">Zinc</keyword>
<dbReference type="InterPro" id="IPR039606">
    <property type="entry name" value="Phytol/farnesol_kinase"/>
</dbReference>
<keyword evidence="9" id="KW-0418">Kinase</keyword>
<name>A0AAD3DK37_9CHLO</name>
<keyword evidence="7" id="KW-0479">Metal-binding</keyword>
<accession>A0AAD3DK37</accession>
<comment type="caution">
    <text evidence="20">The sequence shown here is derived from an EMBL/GenBank/DDBJ whole genome shotgun (WGS) entry which is preliminary data.</text>
</comment>
<evidence type="ECO:0000256" key="15">
    <source>
        <dbReference type="ARBA" id="ARBA00039024"/>
    </source>
</evidence>
<proteinExistence type="inferred from homology"/>
<dbReference type="GO" id="GO:0009507">
    <property type="term" value="C:chloroplast"/>
    <property type="evidence" value="ECO:0007669"/>
    <property type="project" value="UniProtKB-SubCell"/>
</dbReference>
<evidence type="ECO:0000256" key="12">
    <source>
        <dbReference type="ARBA" id="ARBA00022989"/>
    </source>
</evidence>
<dbReference type="AlphaFoldDB" id="A0AAD3DK37"/>
<dbReference type="PANTHER" id="PTHR32523">
    <property type="entry name" value="PHYTOL KINASE 1, CHLOROPLASTIC"/>
    <property type="match status" value="1"/>
</dbReference>
<evidence type="ECO:0000256" key="10">
    <source>
        <dbReference type="ARBA" id="ARBA00022833"/>
    </source>
</evidence>
<dbReference type="PANTHER" id="PTHR32523:SF8">
    <property type="entry name" value="DOLICHOL KINASE"/>
    <property type="match status" value="1"/>
</dbReference>
<keyword evidence="12" id="KW-1133">Transmembrane helix</keyword>
<evidence type="ECO:0000256" key="8">
    <source>
        <dbReference type="ARBA" id="ARBA00022771"/>
    </source>
</evidence>
<evidence type="ECO:0000256" key="5">
    <source>
        <dbReference type="ARBA" id="ARBA00022679"/>
    </source>
</evidence>
<evidence type="ECO:0000256" key="9">
    <source>
        <dbReference type="ARBA" id="ARBA00022777"/>
    </source>
</evidence>
<evidence type="ECO:0000256" key="17">
    <source>
        <dbReference type="PROSITE-ProRule" id="PRU00134"/>
    </source>
</evidence>
<evidence type="ECO:0000256" key="18">
    <source>
        <dbReference type="SAM" id="MobiDB-lite"/>
    </source>
</evidence>
<dbReference type="GO" id="GO:0010276">
    <property type="term" value="F:phytol kinase activity"/>
    <property type="evidence" value="ECO:0007669"/>
    <property type="project" value="UniProtKB-EC"/>
</dbReference>
<feature type="region of interest" description="Disordered" evidence="18">
    <location>
        <begin position="202"/>
        <end position="257"/>
    </location>
</feature>
<dbReference type="EMBL" id="BMAR01000005">
    <property type="protein sequence ID" value="GFR43316.1"/>
    <property type="molecule type" value="Genomic_DNA"/>
</dbReference>
<evidence type="ECO:0000256" key="7">
    <source>
        <dbReference type="ARBA" id="ARBA00022723"/>
    </source>
</evidence>
<keyword evidence="8 17" id="KW-0863">Zinc-finger</keyword>
<keyword evidence="13" id="KW-0472">Membrane</keyword>
<comment type="subcellular location">
    <subcellularLocation>
        <location evidence="1">Plastid</location>
        <location evidence="1">Chloroplast membrane</location>
        <topology evidence="1">Multi-pass membrane protein</topology>
    </subcellularLocation>
</comment>
<evidence type="ECO:0000256" key="6">
    <source>
        <dbReference type="ARBA" id="ARBA00022692"/>
    </source>
</evidence>
<protein>
    <recommendedName>
        <fullName evidence="15">phytol kinase</fullName>
        <ecNumber evidence="15">2.7.1.182</ecNumber>
    </recommendedName>
</protein>
<feature type="domain" description="MYND-type" evidence="19">
    <location>
        <begin position="541"/>
        <end position="583"/>
    </location>
</feature>
<organism evidence="20 21">
    <name type="scientific">Astrephomene gubernaculifera</name>
    <dbReference type="NCBI Taxonomy" id="47775"/>
    <lineage>
        <taxon>Eukaryota</taxon>
        <taxon>Viridiplantae</taxon>
        <taxon>Chlorophyta</taxon>
        <taxon>core chlorophytes</taxon>
        <taxon>Chlorophyceae</taxon>
        <taxon>CS clade</taxon>
        <taxon>Chlamydomonadales</taxon>
        <taxon>Astrephomenaceae</taxon>
        <taxon>Astrephomene</taxon>
    </lineage>
</organism>
<sequence length="587" mass="60518">DVPELAVNALALAADQQTRRVGGAGWWAEEAEWWGQGAAVVRHVLQGASSGDLPSALQPRLEALALAVHGSSPPSSTLLRDLAGSLALCLEWLLRRGGEDTAGSEAEVVSYLVGLSENIEPTGVPEAEVLADLARCGSPLVALLSLMWRHADPHRLAPLVATLGKLLCRMDPWVADGPWTQQAFQERVLVLIDAAFAAMHNASSDQPAGNEGPTAAPRPPPPPPPQQQQQQGVSQPPDMPPRGAPSPAPPARGSSSASILDGKLLGAFTLGELLPALSRLALKGYYTRKAMGPAAAVAAATVAVVPPLTAANEESSQGSALSSDIEAALALLLGWISGLQFMDDSSSGTEGWRQLLLADVDVVPLLGAAMHLLPLSSDAWVLRKLLESCVAVTVAFPQQVRQAAAAAAQVPEVRPSAACAPTAAGGGGTAVPRAPPAPTWQPEALRALAGALRAAGRQDAEDCAGAAEDLADVLQRWRAGGGGGGGGSEDSCDEDPALMSRLAAFLRGLHAGAAPGELVEHPSLAEARDQLLPRRCGHPGCVNLAGVSEAELPLQACGRCGGVWYCGRECQMAHWRAGHREQCGSGG</sequence>
<evidence type="ECO:0000256" key="16">
    <source>
        <dbReference type="ARBA" id="ARBA00048889"/>
    </source>
</evidence>
<feature type="non-terminal residue" evidence="20">
    <location>
        <position position="587"/>
    </location>
</feature>
<evidence type="ECO:0000313" key="21">
    <source>
        <dbReference type="Proteomes" id="UP001054857"/>
    </source>
</evidence>
<comment type="catalytic activity">
    <reaction evidence="16">
        <text>phytol + CTP = phytyl phosphate + CDP + H(+)</text>
        <dbReference type="Rhea" id="RHEA:38055"/>
        <dbReference type="ChEBI" id="CHEBI:15378"/>
        <dbReference type="ChEBI" id="CHEBI:17327"/>
        <dbReference type="ChEBI" id="CHEBI:37563"/>
        <dbReference type="ChEBI" id="CHEBI:58069"/>
        <dbReference type="ChEBI" id="CHEBI:75483"/>
        <dbReference type="EC" id="2.7.1.182"/>
    </reaction>
</comment>
<dbReference type="GO" id="GO:0016020">
    <property type="term" value="C:membrane"/>
    <property type="evidence" value="ECO:0007669"/>
    <property type="project" value="UniProtKB-SubCell"/>
</dbReference>
<keyword evidence="5" id="KW-0808">Transferase</keyword>
<evidence type="ECO:0000259" key="19">
    <source>
        <dbReference type="PROSITE" id="PS50865"/>
    </source>
</evidence>
<dbReference type="Gene3D" id="6.10.140.2220">
    <property type="match status" value="1"/>
</dbReference>
<dbReference type="EC" id="2.7.1.182" evidence="15"/>
<dbReference type="InterPro" id="IPR002893">
    <property type="entry name" value="Znf_MYND"/>
</dbReference>
<reference evidence="20 21" key="1">
    <citation type="journal article" date="2021" name="Sci. Rep.">
        <title>Genome sequencing of the multicellular alga Astrephomene provides insights into convergent evolution of germ-soma differentiation.</title>
        <authorList>
            <person name="Yamashita S."/>
            <person name="Yamamoto K."/>
            <person name="Matsuzaki R."/>
            <person name="Suzuki S."/>
            <person name="Yamaguchi H."/>
            <person name="Hirooka S."/>
            <person name="Minakuchi Y."/>
            <person name="Miyagishima S."/>
            <person name="Kawachi M."/>
            <person name="Toyoda A."/>
            <person name="Nozaki H."/>
        </authorList>
    </citation>
    <scope>NUCLEOTIDE SEQUENCE [LARGE SCALE GENOMIC DNA]</scope>
    <source>
        <strain evidence="20 21">NIES-4017</strain>
    </source>
</reference>
<feature type="compositionally biased region" description="Low complexity" evidence="18">
    <location>
        <begin position="227"/>
        <end position="236"/>
    </location>
</feature>